<organism evidence="2 3">
    <name type="scientific">Cyclotella atomus</name>
    <dbReference type="NCBI Taxonomy" id="382360"/>
    <lineage>
        <taxon>Eukaryota</taxon>
        <taxon>Sar</taxon>
        <taxon>Stramenopiles</taxon>
        <taxon>Ochrophyta</taxon>
        <taxon>Bacillariophyta</taxon>
        <taxon>Coscinodiscophyceae</taxon>
        <taxon>Thalassiosirophycidae</taxon>
        <taxon>Stephanodiscales</taxon>
        <taxon>Stephanodiscaceae</taxon>
        <taxon>Cyclotella</taxon>
    </lineage>
</organism>
<dbReference type="InterPro" id="IPR027574">
    <property type="entry name" value="Thiaminase_II"/>
</dbReference>
<sequence length="231" mass="26734">MAQSFWNAAAPLIATTEKHPFLVAMVDGTLPLPNFQYYVLQDALYLTDFAASLRIMGDKFRATDESISSRLYEFATGAEEAEKSLHNSFFKEWNINDENVERMPNTLLYTSYMIRVCTTRSHAEGLAVLLPCFWVYMHVGKCMLSLREELGDTVSRCAQFDAWIDMYGGEEFEKEVTDYIEIVDKVAKEVDGETLKRMEEHFIMSCKLEHMFWDQAQELMVWPKIVENGKK</sequence>
<reference evidence="2 3" key="1">
    <citation type="submission" date="2024-10" db="EMBL/GenBank/DDBJ databases">
        <title>Updated reference genomes for cyclostephanoid diatoms.</title>
        <authorList>
            <person name="Roberts W.R."/>
            <person name="Alverson A.J."/>
        </authorList>
    </citation>
    <scope>NUCLEOTIDE SEQUENCE [LARGE SCALE GENOMIC DNA]</scope>
    <source>
        <strain evidence="2 3">AJA010-31</strain>
    </source>
</reference>
<dbReference type="CDD" id="cd19365">
    <property type="entry name" value="TenA_C-like"/>
    <property type="match status" value="1"/>
</dbReference>
<keyword evidence="3" id="KW-1185">Reference proteome</keyword>
<dbReference type="InterPro" id="IPR016084">
    <property type="entry name" value="Haem_Oase-like_multi-hlx"/>
</dbReference>
<dbReference type="Proteomes" id="UP001530400">
    <property type="component" value="Unassembled WGS sequence"/>
</dbReference>
<dbReference type="PANTHER" id="PTHR43198:SF2">
    <property type="entry name" value="SI:CH1073-67J19.1-RELATED"/>
    <property type="match status" value="1"/>
</dbReference>
<name>A0ABD3PNG6_9STRA</name>
<proteinExistence type="predicted"/>
<dbReference type="EMBL" id="JALLPJ020000515">
    <property type="protein sequence ID" value="KAL3789698.1"/>
    <property type="molecule type" value="Genomic_DNA"/>
</dbReference>
<protein>
    <recommendedName>
        <fullName evidence="1">Thiaminase-2/PQQC domain-containing protein</fullName>
    </recommendedName>
</protein>
<dbReference type="Pfam" id="PF03070">
    <property type="entry name" value="TENA_THI-4"/>
    <property type="match status" value="1"/>
</dbReference>
<dbReference type="InterPro" id="IPR050967">
    <property type="entry name" value="Thiamine_Salvage_TenA"/>
</dbReference>
<accession>A0ABD3PNG6</accession>
<gene>
    <name evidence="2" type="ORF">ACHAWO_001046</name>
</gene>
<evidence type="ECO:0000313" key="3">
    <source>
        <dbReference type="Proteomes" id="UP001530400"/>
    </source>
</evidence>
<dbReference type="InterPro" id="IPR004305">
    <property type="entry name" value="Thiaminase-2/PQQC"/>
</dbReference>
<dbReference type="NCBIfam" id="TIGR04306">
    <property type="entry name" value="salvage_TenA"/>
    <property type="match status" value="1"/>
</dbReference>
<evidence type="ECO:0000259" key="1">
    <source>
        <dbReference type="Pfam" id="PF03070"/>
    </source>
</evidence>
<evidence type="ECO:0000313" key="2">
    <source>
        <dbReference type="EMBL" id="KAL3789698.1"/>
    </source>
</evidence>
<dbReference type="GO" id="GO:0006772">
    <property type="term" value="P:thiamine metabolic process"/>
    <property type="evidence" value="ECO:0007669"/>
    <property type="project" value="UniProtKB-ARBA"/>
</dbReference>
<feature type="domain" description="Thiaminase-2/PQQC" evidence="1">
    <location>
        <begin position="9"/>
        <end position="216"/>
    </location>
</feature>
<dbReference type="AlphaFoldDB" id="A0ABD3PNG6"/>
<dbReference type="SUPFAM" id="SSF48613">
    <property type="entry name" value="Heme oxygenase-like"/>
    <property type="match status" value="1"/>
</dbReference>
<dbReference type="Gene3D" id="1.20.910.10">
    <property type="entry name" value="Heme oxygenase-like"/>
    <property type="match status" value="1"/>
</dbReference>
<comment type="caution">
    <text evidence="2">The sequence shown here is derived from an EMBL/GenBank/DDBJ whole genome shotgun (WGS) entry which is preliminary data.</text>
</comment>
<dbReference type="PANTHER" id="PTHR43198">
    <property type="entry name" value="BIFUNCTIONAL TH2 PROTEIN"/>
    <property type="match status" value="1"/>
</dbReference>